<organism evidence="1 2">
    <name type="scientific">Odoribacter laneus YIT 12061</name>
    <dbReference type="NCBI Taxonomy" id="742817"/>
    <lineage>
        <taxon>Bacteria</taxon>
        <taxon>Pseudomonadati</taxon>
        <taxon>Bacteroidota</taxon>
        <taxon>Bacteroidia</taxon>
        <taxon>Bacteroidales</taxon>
        <taxon>Odoribacteraceae</taxon>
        <taxon>Odoribacter</taxon>
    </lineage>
</organism>
<dbReference type="HOGENOM" id="CLU_485579_0_0_10"/>
<dbReference type="PROSITE" id="PS51257">
    <property type="entry name" value="PROKAR_LIPOPROTEIN"/>
    <property type="match status" value="1"/>
</dbReference>
<gene>
    <name evidence="1" type="ORF">HMPREF9449_00764</name>
</gene>
<evidence type="ECO:0000313" key="1">
    <source>
        <dbReference type="EMBL" id="EHP49570.1"/>
    </source>
</evidence>
<dbReference type="NCBIfam" id="NF047558">
    <property type="entry name" value="TPR_END_plus"/>
    <property type="match status" value="1"/>
</dbReference>
<dbReference type="SMART" id="SM00028">
    <property type="entry name" value="TPR"/>
    <property type="match status" value="3"/>
</dbReference>
<evidence type="ECO:0008006" key="3">
    <source>
        <dbReference type="Google" id="ProtNLM"/>
    </source>
</evidence>
<proteinExistence type="predicted"/>
<name>H1DES8_9BACT</name>
<sequence length="560" mass="62680">MKRTFFITALAFLLIGLLTGCNSMKKLQKEAIETAVIGQINPTQLQAVNGKINFEYTVKFGPKQFGKRMILKITPRMQYGSNVEKLPPIYLQGEKVKGSSYPVIAYKSATTVNQKVSMNFRQGMQNGVLWADIEAIQGKKSFMLTPVILNQNGVQVWQNYSIRIDGVNYIPIMTETIIEDVPAAAVGVVSGYVLFPLAQYKIPESQQHSAVMNQATEAMKKVLANPNVKINSMLLYASSSPEGAERINKNLTSNRFKAAKTFFEKDLGIAGLPVVKNAKFVVPQMVTENWEGLYLLLKDSNIKNKEQMIQDLKNASSSTKRNNLLDAYVKNNSELKNDILPLLRRADFFLFYTVPETVQEEMQLTYFIPQAAENTPTVGTQWNWQLLNDLAVIALQNKDYTEAQKLLEAAIVLKQDPAILNNLGIVYAKQGNVSKASEMLNQAQVKKEAQYNMGLILLQQGNYQKAASYLQNTPNIYLAYAQLMAGDNGAAFNTFKKLKLTNATEYYLMAVAAARVKDVNAMTMALQKAIEMNPKLRQQAATDAEFQPYANNAVYRQLMK</sequence>
<dbReference type="Pfam" id="PF14559">
    <property type="entry name" value="TPR_19"/>
    <property type="match status" value="1"/>
</dbReference>
<dbReference type="InterPro" id="IPR011990">
    <property type="entry name" value="TPR-like_helical_dom_sf"/>
</dbReference>
<dbReference type="PATRIC" id="fig|742817.3.peg.815"/>
<dbReference type="RefSeq" id="WP_009135912.1">
    <property type="nucleotide sequence ID" value="NZ_JH594596.1"/>
</dbReference>
<dbReference type="InterPro" id="IPR019734">
    <property type="entry name" value="TPR_rpt"/>
</dbReference>
<reference evidence="1 2" key="1">
    <citation type="submission" date="2012-01" db="EMBL/GenBank/DDBJ databases">
        <title>The Genome Sequence of Odoribacter laneus YIT 12061.</title>
        <authorList>
            <consortium name="The Broad Institute Genome Sequencing Platform"/>
            <person name="Earl A."/>
            <person name="Ward D."/>
            <person name="Feldgarden M."/>
            <person name="Gevers D."/>
            <person name="Morotomi M."/>
            <person name="Young S.K."/>
            <person name="Zeng Q."/>
            <person name="Gargeya S."/>
            <person name="Fitzgerald M."/>
            <person name="Haas B."/>
            <person name="Abouelleil A."/>
            <person name="Alvarado L."/>
            <person name="Arachchi H.M."/>
            <person name="Berlin A."/>
            <person name="Chapman S.B."/>
            <person name="Gearin G."/>
            <person name="Goldberg J."/>
            <person name="Griggs A."/>
            <person name="Gujja S."/>
            <person name="Hansen M."/>
            <person name="Heiman D."/>
            <person name="Howarth C."/>
            <person name="Larimer J."/>
            <person name="Lui A."/>
            <person name="MacDonald P.J.P."/>
            <person name="McCowen C."/>
            <person name="Montmayeur A."/>
            <person name="Murphy C."/>
            <person name="Neiman D."/>
            <person name="Pearson M."/>
            <person name="Priest M."/>
            <person name="Roberts A."/>
            <person name="Saif S."/>
            <person name="Shea T."/>
            <person name="Sisk P."/>
            <person name="Stolte C."/>
            <person name="Sykes S."/>
            <person name="Wortman J."/>
            <person name="Nusbaum C."/>
            <person name="Birren B."/>
        </authorList>
    </citation>
    <scope>NUCLEOTIDE SEQUENCE [LARGE SCALE GENOMIC DNA]</scope>
    <source>
        <strain evidence="1 2">YIT 12061</strain>
    </source>
</reference>
<comment type="caution">
    <text evidence="1">The sequence shown here is derived from an EMBL/GenBank/DDBJ whole genome shotgun (WGS) entry which is preliminary data.</text>
</comment>
<dbReference type="STRING" id="742817.HMPREF9449_00764"/>
<dbReference type="Gene3D" id="1.25.40.10">
    <property type="entry name" value="Tetratricopeptide repeat domain"/>
    <property type="match status" value="1"/>
</dbReference>
<dbReference type="Pfam" id="PF13181">
    <property type="entry name" value="TPR_8"/>
    <property type="match status" value="1"/>
</dbReference>
<accession>H1DES8</accession>
<evidence type="ECO:0000313" key="2">
    <source>
        <dbReference type="Proteomes" id="UP000004892"/>
    </source>
</evidence>
<dbReference type="Proteomes" id="UP000004892">
    <property type="component" value="Unassembled WGS sequence"/>
</dbReference>
<dbReference type="AlphaFoldDB" id="H1DES8"/>
<dbReference type="GeneID" id="98068381"/>
<protein>
    <recommendedName>
        <fullName evidence="3">Tetratricopeptide repeat protein</fullName>
    </recommendedName>
</protein>
<keyword evidence="2" id="KW-1185">Reference proteome</keyword>
<dbReference type="SUPFAM" id="SSF48452">
    <property type="entry name" value="TPR-like"/>
    <property type="match status" value="1"/>
</dbReference>
<dbReference type="EMBL" id="ADMC01000010">
    <property type="protein sequence ID" value="EHP49570.1"/>
    <property type="molecule type" value="Genomic_DNA"/>
</dbReference>
<dbReference type="eggNOG" id="COG0457">
    <property type="taxonomic scope" value="Bacteria"/>
</dbReference>